<organism evidence="2 5">
    <name type="scientific">Bacteroides fragilis</name>
    <dbReference type="NCBI Taxonomy" id="817"/>
    <lineage>
        <taxon>Bacteria</taxon>
        <taxon>Pseudomonadati</taxon>
        <taxon>Bacteroidota</taxon>
        <taxon>Bacteroidia</taxon>
        <taxon>Bacteroidales</taxon>
        <taxon>Bacteroidaceae</taxon>
        <taxon>Bacteroides</taxon>
    </lineage>
</organism>
<keyword evidence="1" id="KW-1133">Transmembrane helix</keyword>
<dbReference type="EMBL" id="CP036553">
    <property type="protein sequence ID" value="QCQ36883.1"/>
    <property type="molecule type" value="Genomic_DNA"/>
</dbReference>
<name>A0A2M9VA82_BACFG</name>
<keyword evidence="1" id="KW-0812">Transmembrane</keyword>
<reference evidence="3 4" key="3">
    <citation type="submission" date="2019-03" db="EMBL/GenBank/DDBJ databases">
        <title>Complete genome assembly of MDR B. fragilis.</title>
        <authorList>
            <person name="Sydenham T.V."/>
            <person name="Hasman H."/>
            <person name="Justesen U.S."/>
        </authorList>
    </citation>
    <scope>NUCLEOTIDE SEQUENCE [LARGE SCALE GENOMIC DNA]</scope>
    <source>
        <strain evidence="3 4">DCMOUH0067B</strain>
    </source>
</reference>
<evidence type="ECO:0008006" key="6">
    <source>
        <dbReference type="Google" id="ProtNLM"/>
    </source>
</evidence>
<dbReference type="Proteomes" id="UP000028294">
    <property type="component" value="Chromosome"/>
</dbReference>
<evidence type="ECO:0000256" key="1">
    <source>
        <dbReference type="SAM" id="Phobius"/>
    </source>
</evidence>
<keyword evidence="1" id="KW-0472">Membrane</keyword>
<accession>A0A2M9VA82</accession>
<evidence type="ECO:0000313" key="5">
    <source>
        <dbReference type="Proteomes" id="UP000231846"/>
    </source>
</evidence>
<reference evidence="2 5" key="1">
    <citation type="journal article" date="2017" name="MBio">
        <title>Gut Symbiont Bacteroides fragilis Secretes a Eukaryotic-Like Ubiquitin Protein That Mediates Intraspecies Antagonism.</title>
        <authorList>
            <person name="Chatzidaki-Livanis M."/>
            <person name="Coyne M.J."/>
            <person name="Roelofs K.G."/>
            <person name="Gentyala R.R."/>
            <person name="Caldwell J.M."/>
            <person name="Comstock L.E."/>
        </authorList>
    </citation>
    <scope>NUCLEOTIDE SEQUENCE [LARGE SCALE GENOMIC DNA]</scope>
    <source>
        <strain evidence="2 5">12905</strain>
    </source>
</reference>
<reference evidence="2" key="2">
    <citation type="submission" date="2017-10" db="EMBL/GenBank/DDBJ databases">
        <authorList>
            <person name="Banno H."/>
            <person name="Chua N.-H."/>
        </authorList>
    </citation>
    <scope>NUCLEOTIDE SEQUENCE</scope>
    <source>
        <strain evidence="2">12905</strain>
    </source>
</reference>
<gene>
    <name evidence="2" type="ORF">CQW34_01229</name>
    <name evidence="3" type="ORF">IA74_012595</name>
</gene>
<proteinExistence type="predicted"/>
<dbReference type="AlphaFoldDB" id="A0A2M9VA82"/>
<evidence type="ECO:0000313" key="4">
    <source>
        <dbReference type="Proteomes" id="UP000028294"/>
    </source>
</evidence>
<evidence type="ECO:0000313" key="2">
    <source>
        <dbReference type="EMBL" id="PJY75566.1"/>
    </source>
</evidence>
<dbReference type="Proteomes" id="UP000231846">
    <property type="component" value="Unassembled WGS sequence"/>
</dbReference>
<feature type="transmembrane region" description="Helical" evidence="1">
    <location>
        <begin position="64"/>
        <end position="87"/>
    </location>
</feature>
<evidence type="ECO:0000313" key="3">
    <source>
        <dbReference type="EMBL" id="QCQ36883.1"/>
    </source>
</evidence>
<sequence length="101" mass="11791">MPIYLLVKSLVKSFIKKAIEKRSYYSDTPGKFALLKELKRNFLQIFVVDSSCFCNFVAENERKIIPSVFVTFLFVLSLFLSWLYLFLYSGCGISEMYLARC</sequence>
<dbReference type="EMBL" id="PDCW01000006">
    <property type="protein sequence ID" value="PJY75566.1"/>
    <property type="molecule type" value="Genomic_DNA"/>
</dbReference>
<protein>
    <recommendedName>
        <fullName evidence="6">Transmembrane protein</fullName>
    </recommendedName>
</protein>